<protein>
    <recommendedName>
        <fullName evidence="3">Methyltransferase type 11 domain-containing protein</fullName>
    </recommendedName>
</protein>
<dbReference type="SUPFAM" id="SSF53335">
    <property type="entry name" value="S-adenosyl-L-methionine-dependent methyltransferases"/>
    <property type="match status" value="1"/>
</dbReference>
<comment type="caution">
    <text evidence="1">The sequence shown here is derived from an EMBL/GenBank/DDBJ whole genome shotgun (WGS) entry which is preliminary data.</text>
</comment>
<sequence length="332" mass="38779">MKEDRHTHDVRPCIYCGKDSAETLFTYTYDFLLHTRGLSPEKLQARGWDENTTSSIVKCRHCGCNYVRDIFIIYEQDSTKPLDEHERAELIEKYAKPITFEQANYLRYCRALADTLLRHFSKRTEKRSLSLLDFGSSLSSFSLTARVCGFHPVVLYDRYFRPNIEGVVSKQHPLDFHFIRDQQELRALAPFDVMTCQAAVEHFYDPQSELQLMHELLSDDGILFITNPCEPLNKKSELLKREGAITKSEMRRFLKKNYHLQHVNFPSPKQFSNMLARAGFQEKTTFLFYPFLDVPALGAMNILRMVKACLLFVLDLLKIPHKKKTAYFVVKR</sequence>
<dbReference type="Proteomes" id="UP000176932">
    <property type="component" value="Unassembled WGS sequence"/>
</dbReference>
<dbReference type="Pfam" id="PF13489">
    <property type="entry name" value="Methyltransf_23"/>
    <property type="match status" value="1"/>
</dbReference>
<reference evidence="1 2" key="1">
    <citation type="journal article" date="2016" name="Nat. Commun.">
        <title>Thousands of microbial genomes shed light on interconnected biogeochemical processes in an aquifer system.</title>
        <authorList>
            <person name="Anantharaman K."/>
            <person name="Brown C.T."/>
            <person name="Hug L.A."/>
            <person name="Sharon I."/>
            <person name="Castelle C.J."/>
            <person name="Probst A.J."/>
            <person name="Thomas B.C."/>
            <person name="Singh A."/>
            <person name="Wilkins M.J."/>
            <person name="Karaoz U."/>
            <person name="Brodie E.L."/>
            <person name="Williams K.H."/>
            <person name="Hubbard S.S."/>
            <person name="Banfield J.F."/>
        </authorList>
    </citation>
    <scope>NUCLEOTIDE SEQUENCE [LARGE SCALE GENOMIC DNA]</scope>
</reference>
<dbReference type="EMBL" id="MGEL01000041">
    <property type="protein sequence ID" value="OGL83181.1"/>
    <property type="molecule type" value="Genomic_DNA"/>
</dbReference>
<name>A0A1F7UY48_9BACT</name>
<organism evidence="1 2">
    <name type="scientific">Candidatus Uhrbacteria bacterium RIFCSPLOWO2_01_FULL_53_9</name>
    <dbReference type="NCBI Taxonomy" id="1802403"/>
    <lineage>
        <taxon>Bacteria</taxon>
        <taxon>Candidatus Uhriibacteriota</taxon>
    </lineage>
</organism>
<dbReference type="InterPro" id="IPR029063">
    <property type="entry name" value="SAM-dependent_MTases_sf"/>
</dbReference>
<gene>
    <name evidence="1" type="ORF">A3B32_03595</name>
</gene>
<proteinExistence type="predicted"/>
<dbReference type="Gene3D" id="3.40.50.150">
    <property type="entry name" value="Vaccinia Virus protein VP39"/>
    <property type="match status" value="1"/>
</dbReference>
<evidence type="ECO:0008006" key="3">
    <source>
        <dbReference type="Google" id="ProtNLM"/>
    </source>
</evidence>
<accession>A0A1F7UY48</accession>
<evidence type="ECO:0000313" key="2">
    <source>
        <dbReference type="Proteomes" id="UP000176932"/>
    </source>
</evidence>
<dbReference type="AlphaFoldDB" id="A0A1F7UY48"/>
<evidence type="ECO:0000313" key="1">
    <source>
        <dbReference type="EMBL" id="OGL83181.1"/>
    </source>
</evidence>